<organism evidence="8 9">
    <name type="scientific">Olleya marilimosa</name>
    <dbReference type="NCBI Taxonomy" id="272164"/>
    <lineage>
        <taxon>Bacteria</taxon>
        <taxon>Pseudomonadati</taxon>
        <taxon>Bacteroidota</taxon>
        <taxon>Flavobacteriia</taxon>
        <taxon>Flavobacteriales</taxon>
        <taxon>Flavobacteriaceae</taxon>
    </lineage>
</organism>
<dbReference type="Gene3D" id="3.10.50.40">
    <property type="match status" value="1"/>
</dbReference>
<keyword evidence="3 4" id="KW-0697">Rotamase</keyword>
<dbReference type="RefSeq" id="WP_036597262.1">
    <property type="nucleotide sequence ID" value="NZ_CAXBHU010000010.1"/>
</dbReference>
<dbReference type="EC" id="5.2.1.8" evidence="2 4"/>
<evidence type="ECO:0000313" key="8">
    <source>
        <dbReference type="EMBL" id="MBD3863664.1"/>
    </source>
</evidence>
<feature type="signal peptide" evidence="6">
    <location>
        <begin position="1"/>
        <end position="21"/>
    </location>
</feature>
<comment type="catalytic activity">
    <reaction evidence="1 4">
        <text>[protein]-peptidylproline (omega=180) = [protein]-peptidylproline (omega=0)</text>
        <dbReference type="Rhea" id="RHEA:16237"/>
        <dbReference type="Rhea" id="RHEA-COMP:10747"/>
        <dbReference type="Rhea" id="RHEA-COMP:10748"/>
        <dbReference type="ChEBI" id="CHEBI:83833"/>
        <dbReference type="ChEBI" id="CHEBI:83834"/>
        <dbReference type="EC" id="5.2.1.8"/>
    </reaction>
</comment>
<evidence type="ECO:0000256" key="3">
    <source>
        <dbReference type="ARBA" id="ARBA00023110"/>
    </source>
</evidence>
<keyword evidence="9" id="KW-1185">Reference proteome</keyword>
<evidence type="ECO:0000256" key="1">
    <source>
        <dbReference type="ARBA" id="ARBA00000971"/>
    </source>
</evidence>
<dbReference type="SUPFAM" id="SSF54534">
    <property type="entry name" value="FKBP-like"/>
    <property type="match status" value="1"/>
</dbReference>
<protein>
    <recommendedName>
        <fullName evidence="2 4">peptidylprolyl isomerase</fullName>
        <ecNumber evidence="2 4">5.2.1.8</ecNumber>
    </recommendedName>
</protein>
<gene>
    <name evidence="8" type="ORF">IEG06_09385</name>
</gene>
<name>A0ABR8LX45_9FLAO</name>
<feature type="compositionally biased region" description="Acidic residues" evidence="5">
    <location>
        <begin position="249"/>
        <end position="262"/>
    </location>
</feature>
<evidence type="ECO:0000256" key="2">
    <source>
        <dbReference type="ARBA" id="ARBA00013194"/>
    </source>
</evidence>
<feature type="chain" id="PRO_5046815040" description="peptidylprolyl isomerase" evidence="6">
    <location>
        <begin position="22"/>
        <end position="313"/>
    </location>
</feature>
<sequence length="313" mass="34218">MNLRKITFALLVVLVTAFSCGTDDGDTFTFVPRDSQEVYDENIAEIEAFLATHTYNYDEFDFANPYSLANDTFKIVFDTISEANNNLDAIALLDRPELLFKTVTQGDVDYKLYYLNVREGLGQATHPLDAVNVTYNGTLLDGTEFDGADVDGLTFNLSSVGSSFGVVDGFREALIEFRMRDGYTENGDGTTTNHNYGIGAVFIPSGLGYFSTGTASIPSYSPINFTFGLLTRIDTDYDLDSIPSHLEDLDGDGDGLNEDTDGDGVANFIDNDDDNDGVLTIDEDIDQDGDPTNDDTDGDGIPNYLDYDTNLSN</sequence>
<feature type="region of interest" description="Disordered" evidence="5">
    <location>
        <begin position="249"/>
        <end position="313"/>
    </location>
</feature>
<dbReference type="InterPro" id="IPR001179">
    <property type="entry name" value="PPIase_FKBP_dom"/>
</dbReference>
<evidence type="ECO:0000256" key="5">
    <source>
        <dbReference type="SAM" id="MobiDB-lite"/>
    </source>
</evidence>
<dbReference type="InterPro" id="IPR046357">
    <property type="entry name" value="PPIase_dom_sf"/>
</dbReference>
<dbReference type="EMBL" id="JACXXH010000004">
    <property type="protein sequence ID" value="MBD3863664.1"/>
    <property type="molecule type" value="Genomic_DNA"/>
</dbReference>
<accession>A0ABR8LX45</accession>
<feature type="compositionally biased region" description="Acidic residues" evidence="5">
    <location>
        <begin position="270"/>
        <end position="298"/>
    </location>
</feature>
<dbReference type="Proteomes" id="UP000627521">
    <property type="component" value="Unassembled WGS sequence"/>
</dbReference>
<dbReference type="PROSITE" id="PS50059">
    <property type="entry name" value="FKBP_PPIASE"/>
    <property type="match status" value="1"/>
</dbReference>
<evidence type="ECO:0000313" key="9">
    <source>
        <dbReference type="Proteomes" id="UP000627521"/>
    </source>
</evidence>
<evidence type="ECO:0000259" key="7">
    <source>
        <dbReference type="PROSITE" id="PS50059"/>
    </source>
</evidence>
<keyword evidence="4" id="KW-0413">Isomerase</keyword>
<evidence type="ECO:0000256" key="4">
    <source>
        <dbReference type="PROSITE-ProRule" id="PRU00277"/>
    </source>
</evidence>
<reference evidence="8 9" key="1">
    <citation type="submission" date="2020-09" db="EMBL/GenBank/DDBJ databases">
        <title>Bacillus nautilus sp. nov., Chryseoglobus crepusculi sp. nov, and Psychrobacter noctis sp. nov., isolated from deep-sea sponges from the equatorial Atlantic.</title>
        <authorList>
            <person name="Stennett H.L."/>
            <person name="Williams S.E."/>
        </authorList>
    </citation>
    <scope>NUCLEOTIDE SEQUENCE [LARGE SCALE GENOMIC DNA]</scope>
    <source>
        <strain evidence="8 9">28M-24</strain>
    </source>
</reference>
<evidence type="ECO:0000256" key="6">
    <source>
        <dbReference type="SAM" id="SignalP"/>
    </source>
</evidence>
<dbReference type="PROSITE" id="PS51257">
    <property type="entry name" value="PROKAR_LIPOPROTEIN"/>
    <property type="match status" value="1"/>
</dbReference>
<comment type="caution">
    <text evidence="8">The sequence shown here is derived from an EMBL/GenBank/DDBJ whole genome shotgun (WGS) entry which is preliminary data.</text>
</comment>
<proteinExistence type="predicted"/>
<feature type="domain" description="PPIase FKBP-type" evidence="7">
    <location>
        <begin position="128"/>
        <end position="233"/>
    </location>
</feature>
<keyword evidence="6" id="KW-0732">Signal</keyword>